<sequence>IGLAVDDIKGVQEQAVLKRQAMLVDLALDVEKAMPRRIRKNFAVTPRESFLPNSSRGFFWFLHSHLINPQEMREALDIGKSPMQVLEGQNEDLVKKMSDMRTRVRELQEQQENMQNILRAVAKKLDVEINYDVVEED</sequence>
<dbReference type="OMA" id="INPQEMR"/>
<dbReference type="AlphaFoldDB" id="A7SJQ6"/>
<evidence type="ECO:0000313" key="3">
    <source>
        <dbReference type="Proteomes" id="UP000001593"/>
    </source>
</evidence>
<organism evidence="2 3">
    <name type="scientific">Nematostella vectensis</name>
    <name type="common">Starlet sea anemone</name>
    <dbReference type="NCBI Taxonomy" id="45351"/>
    <lineage>
        <taxon>Eukaryota</taxon>
        <taxon>Metazoa</taxon>
        <taxon>Cnidaria</taxon>
        <taxon>Anthozoa</taxon>
        <taxon>Hexacorallia</taxon>
        <taxon>Actiniaria</taxon>
        <taxon>Edwardsiidae</taxon>
        <taxon>Nematostella</taxon>
    </lineage>
</organism>
<evidence type="ECO:0000256" key="1">
    <source>
        <dbReference type="SAM" id="Coils"/>
    </source>
</evidence>
<keyword evidence="3" id="KW-1185">Reference proteome</keyword>
<protein>
    <submittedName>
        <fullName evidence="2">Uncharacterized protein</fullName>
    </submittedName>
</protein>
<feature type="non-terminal residue" evidence="2">
    <location>
        <position position="1"/>
    </location>
</feature>
<dbReference type="HOGENOM" id="CLU_1870296_0_0_1"/>
<reference evidence="2 3" key="1">
    <citation type="journal article" date="2007" name="Science">
        <title>Sea anemone genome reveals ancestral eumetazoan gene repertoire and genomic organization.</title>
        <authorList>
            <person name="Putnam N.H."/>
            <person name="Srivastava M."/>
            <person name="Hellsten U."/>
            <person name="Dirks B."/>
            <person name="Chapman J."/>
            <person name="Salamov A."/>
            <person name="Terry A."/>
            <person name="Shapiro H."/>
            <person name="Lindquist E."/>
            <person name="Kapitonov V.V."/>
            <person name="Jurka J."/>
            <person name="Genikhovich G."/>
            <person name="Grigoriev I.V."/>
            <person name="Lucas S.M."/>
            <person name="Steele R.E."/>
            <person name="Finnerty J.R."/>
            <person name="Technau U."/>
            <person name="Martindale M.Q."/>
            <person name="Rokhsar D.S."/>
        </authorList>
    </citation>
    <scope>NUCLEOTIDE SEQUENCE [LARGE SCALE GENOMIC DNA]</scope>
    <source>
        <strain evidence="3">CH2 X CH6</strain>
    </source>
</reference>
<gene>
    <name evidence="2" type="ORF">NEMVEDRAFT_v1g213316</name>
</gene>
<accession>A7SJQ6</accession>
<dbReference type="PhylomeDB" id="A7SJQ6"/>
<feature type="coiled-coil region" evidence="1">
    <location>
        <begin position="83"/>
        <end position="124"/>
    </location>
</feature>
<proteinExistence type="predicted"/>
<keyword evidence="1" id="KW-0175">Coiled coil</keyword>
<dbReference type="Proteomes" id="UP000001593">
    <property type="component" value="Unassembled WGS sequence"/>
</dbReference>
<dbReference type="Gene3D" id="1.20.5.1700">
    <property type="match status" value="1"/>
</dbReference>
<evidence type="ECO:0000313" key="2">
    <source>
        <dbReference type="EMBL" id="EDO36031.1"/>
    </source>
</evidence>
<name>A7SJQ6_NEMVE</name>
<dbReference type="EMBL" id="DS469680">
    <property type="protein sequence ID" value="EDO36031.1"/>
    <property type="molecule type" value="Genomic_DNA"/>
</dbReference>
<dbReference type="STRING" id="45351.A7SJQ6"/>
<dbReference type="KEGG" id="nve:5507463"/>
<dbReference type="InParanoid" id="A7SJQ6"/>